<keyword evidence="5" id="KW-0732">Signal</keyword>
<keyword evidence="1" id="KW-0677">Repeat</keyword>
<feature type="region of interest" description="Disordered" evidence="4">
    <location>
        <begin position="41"/>
        <end position="64"/>
    </location>
</feature>
<dbReference type="Gene3D" id="2.60.40.10">
    <property type="entry name" value="Immunoglobulins"/>
    <property type="match status" value="2"/>
</dbReference>
<evidence type="ECO:0000256" key="4">
    <source>
        <dbReference type="SAM" id="MobiDB-lite"/>
    </source>
</evidence>
<keyword evidence="3" id="KW-0119">Carbohydrate metabolism</keyword>
<gene>
    <name evidence="7" type="ORF">NQV15_10970</name>
</gene>
<evidence type="ECO:0000259" key="6">
    <source>
        <dbReference type="PROSITE" id="PS50853"/>
    </source>
</evidence>
<dbReference type="PANTHER" id="PTHR46708:SF2">
    <property type="entry name" value="FIBRONECTIN TYPE-III DOMAIN-CONTAINING PROTEIN"/>
    <property type="match status" value="1"/>
</dbReference>
<proteinExistence type="predicted"/>
<feature type="signal peptide" evidence="5">
    <location>
        <begin position="1"/>
        <end position="30"/>
    </location>
</feature>
<sequence length="1055" mass="110039">MLSPKTRVLLCLVLPTLLLAPVLTITPASADDLDHVSTATGTPELVTVNEPSLPPGVSLDDPTDTTSLLKKAGVDGEPVTKDGTPKRSLARAAATYFPAGASVIPGYGGHVAPACAGDGTDGRRVRVMYVRETSDPSRLTALRGSFLNELAQVDDLFAYASSAPGESRRVRWYSDPNCQPTIDEVVVAVGVLSVGGSAGHTALTNALNKAGYTNNMHKYIVFAEGNRIGGSTCGLGNFYQDVRPGAENYNNGGGNTSPTVARIDTVCWFSNASSATTTHELMHTLGGVLQSAPDATLYGHCHDARDPMCYDDGSGMPMRSVCTQTGAALQLDCNKDDYFNIAPASGTYLANNWNVANSLFLTKVAFGTDPWSSAALTVDPPVVTTGQDATLLVAGTPAGTTAAFSVSNDKCTVVPAGSSADGIRGTLNCSARAVPGNPDTTTVVVTAALSHPDYPTSSRSLNVTVKRAAPPMVAVAGGPEVRTNVPYTIRATSAATGLSWGWTASDSRCQLDGAATPVLTITCPDASAGRLLELSVTATAPDGQSYTAYADVDVIAQYSSPELDLLGPRDVKTGNEYIYTADLTSADPADPVTYSWKDEHIEAGREYESTIVGPTDQRTVKLKPIQNGERRLTVTVTVGSHTLSSQLFYLATTDYVVTVTSSHNTAMSGTPVVFDATATDTFRTNFSWSLNPKAESGGCRISSEMTPEDPHHSAVSVTCPAGFSGPVTATVTGTGKSGQVEASGSSTVQFAAVPFSVAFLQTPTGKVGNGKAGTFTVTSTVPAQFHWVPTRPECTVGNPGSLSETQMTATVTCPVTVHGNVGLTVVATEIDPVAGDGKGRTRTATASMEVDKAPPPPAAVTGVEVVAYDPTTISLRWNPSAGAESYVVRYSTRSDGSYYMTTTVAGGASTTLTGLSPGITHYVSIVAIRGGVASDPTGWWPVTTPLVMTPLPPRRTPSTPAPFVAKPSGVKMKAHTKTTITPKWSRPAGAKKFIVYYGTKANGKGAKSKTVGNKAAVKLTRLKKNTRYYVRVIAVSAAGKKSAYSKQVSMKTKAK</sequence>
<feature type="chain" id="PRO_5045189391" evidence="5">
    <location>
        <begin position="31"/>
        <end position="1055"/>
    </location>
</feature>
<dbReference type="InterPro" id="IPR050991">
    <property type="entry name" value="ECM_Regulatory_Proteins"/>
</dbReference>
<dbReference type="CDD" id="cd00063">
    <property type="entry name" value="FN3"/>
    <property type="match status" value="2"/>
</dbReference>
<protein>
    <submittedName>
        <fullName evidence="7">Fibronectin type III domain-containing protein</fullName>
    </submittedName>
</protein>
<dbReference type="PROSITE" id="PS50853">
    <property type="entry name" value="FN3"/>
    <property type="match status" value="2"/>
</dbReference>
<feature type="domain" description="Fibronectin type-III" evidence="6">
    <location>
        <begin position="856"/>
        <end position="947"/>
    </location>
</feature>
<evidence type="ECO:0000256" key="5">
    <source>
        <dbReference type="SAM" id="SignalP"/>
    </source>
</evidence>
<dbReference type="RefSeq" id="WP_232399895.1">
    <property type="nucleotide sequence ID" value="NZ_CP102173.1"/>
</dbReference>
<dbReference type="EMBL" id="CP102173">
    <property type="protein sequence ID" value="UUP12375.1"/>
    <property type="molecule type" value="Genomic_DNA"/>
</dbReference>
<dbReference type="PANTHER" id="PTHR46708">
    <property type="entry name" value="TENASCIN"/>
    <property type="match status" value="1"/>
</dbReference>
<dbReference type="InterPro" id="IPR036116">
    <property type="entry name" value="FN3_sf"/>
</dbReference>
<evidence type="ECO:0000256" key="2">
    <source>
        <dbReference type="ARBA" id="ARBA00023295"/>
    </source>
</evidence>
<dbReference type="SMART" id="SM00060">
    <property type="entry name" value="FN3"/>
    <property type="match status" value="2"/>
</dbReference>
<organism evidence="7 8">
    <name type="scientific">Aeromicrobium wangtongii</name>
    <dbReference type="NCBI Taxonomy" id="2969247"/>
    <lineage>
        <taxon>Bacteria</taxon>
        <taxon>Bacillati</taxon>
        <taxon>Actinomycetota</taxon>
        <taxon>Actinomycetes</taxon>
        <taxon>Propionibacteriales</taxon>
        <taxon>Nocardioidaceae</taxon>
        <taxon>Aeromicrobium</taxon>
    </lineage>
</organism>
<feature type="domain" description="Fibronectin type-III" evidence="6">
    <location>
        <begin position="966"/>
        <end position="1055"/>
    </location>
</feature>
<dbReference type="InterPro" id="IPR003961">
    <property type="entry name" value="FN3_dom"/>
</dbReference>
<evidence type="ECO:0000313" key="7">
    <source>
        <dbReference type="EMBL" id="UUP12375.1"/>
    </source>
</evidence>
<reference evidence="7 8" key="1">
    <citation type="submission" date="2022-08" db="EMBL/GenBank/DDBJ databases">
        <title>novel species in genus Aeromicrobium.</title>
        <authorList>
            <person name="Ye L."/>
        </authorList>
    </citation>
    <scope>NUCLEOTIDE SEQUENCE [LARGE SCALE GENOMIC DNA]</scope>
    <source>
        <strain evidence="8">zg-Y1379</strain>
    </source>
</reference>
<accession>A0ABY5M2E2</accession>
<evidence type="ECO:0000256" key="1">
    <source>
        <dbReference type="ARBA" id="ARBA00022737"/>
    </source>
</evidence>
<evidence type="ECO:0000256" key="3">
    <source>
        <dbReference type="ARBA" id="ARBA00023326"/>
    </source>
</evidence>
<dbReference type="Proteomes" id="UP001316184">
    <property type="component" value="Chromosome"/>
</dbReference>
<dbReference type="InterPro" id="IPR013783">
    <property type="entry name" value="Ig-like_fold"/>
</dbReference>
<keyword evidence="2" id="KW-0378">Hydrolase</keyword>
<keyword evidence="3" id="KW-0624">Polysaccharide degradation</keyword>
<keyword evidence="8" id="KW-1185">Reference proteome</keyword>
<keyword evidence="2" id="KW-0326">Glycosidase</keyword>
<dbReference type="Pfam" id="PF00041">
    <property type="entry name" value="fn3"/>
    <property type="match status" value="2"/>
</dbReference>
<name>A0ABY5M2E2_9ACTN</name>
<evidence type="ECO:0000313" key="8">
    <source>
        <dbReference type="Proteomes" id="UP001316184"/>
    </source>
</evidence>
<dbReference type="SUPFAM" id="SSF49265">
    <property type="entry name" value="Fibronectin type III"/>
    <property type="match status" value="1"/>
</dbReference>